<evidence type="ECO:0000313" key="4">
    <source>
        <dbReference type="Proteomes" id="UP001476807"/>
    </source>
</evidence>
<comment type="caution">
    <text evidence="3">The sequence shown here is derived from an EMBL/GenBank/DDBJ whole genome shotgun (WGS) entry which is preliminary data.</text>
</comment>
<keyword evidence="2" id="KW-0812">Transmembrane</keyword>
<protein>
    <submittedName>
        <fullName evidence="3">DUF4834 family protein</fullName>
    </submittedName>
</protein>
<feature type="compositionally biased region" description="Polar residues" evidence="1">
    <location>
        <begin position="44"/>
        <end position="55"/>
    </location>
</feature>
<evidence type="ECO:0000256" key="1">
    <source>
        <dbReference type="SAM" id="MobiDB-lite"/>
    </source>
</evidence>
<keyword evidence="4" id="KW-1185">Reference proteome</keyword>
<sequence>MIKFLIITVLIILFLRLVAPVLLRFLLGMFIKKSMRNGTFFTNMHQQQRPQPNGNTGNGRAKGDIKIDYIPNQPDRKGFDGGEYVDYEEVK</sequence>
<dbReference type="Proteomes" id="UP001476807">
    <property type="component" value="Unassembled WGS sequence"/>
</dbReference>
<reference evidence="3 4" key="1">
    <citation type="submission" date="2024-06" db="EMBL/GenBank/DDBJ databases">
        <title>Pontibacter populi HYL7-15.</title>
        <authorList>
            <person name="Kim M.K."/>
        </authorList>
    </citation>
    <scope>NUCLEOTIDE SEQUENCE [LARGE SCALE GENOMIC DNA]</scope>
    <source>
        <strain evidence="3 4">HYL7-15</strain>
    </source>
</reference>
<dbReference type="RefSeq" id="WP_350414181.1">
    <property type="nucleotide sequence ID" value="NZ_JBEOKT010000023.1"/>
</dbReference>
<feature type="transmembrane region" description="Helical" evidence="2">
    <location>
        <begin position="6"/>
        <end position="27"/>
    </location>
</feature>
<feature type="region of interest" description="Disordered" evidence="1">
    <location>
        <begin position="44"/>
        <end position="91"/>
    </location>
</feature>
<keyword evidence="2" id="KW-0472">Membrane</keyword>
<dbReference type="Pfam" id="PF16118">
    <property type="entry name" value="DUF4834"/>
    <property type="match status" value="1"/>
</dbReference>
<name>A0ABV1RZ72_9BACT</name>
<organism evidence="3 4">
    <name type="scientific">Pontibacter populi</name>
    <dbReference type="NCBI Taxonomy" id="890055"/>
    <lineage>
        <taxon>Bacteria</taxon>
        <taxon>Pseudomonadati</taxon>
        <taxon>Bacteroidota</taxon>
        <taxon>Cytophagia</taxon>
        <taxon>Cytophagales</taxon>
        <taxon>Hymenobacteraceae</taxon>
        <taxon>Pontibacter</taxon>
    </lineage>
</organism>
<dbReference type="InterPro" id="IPR032272">
    <property type="entry name" value="DUF4834"/>
</dbReference>
<gene>
    <name evidence="3" type="ORF">ABS362_17780</name>
</gene>
<proteinExistence type="predicted"/>
<accession>A0ABV1RZ72</accession>
<evidence type="ECO:0000313" key="3">
    <source>
        <dbReference type="EMBL" id="MER2999407.1"/>
    </source>
</evidence>
<dbReference type="EMBL" id="JBEOKT010000023">
    <property type="protein sequence ID" value="MER2999407.1"/>
    <property type="molecule type" value="Genomic_DNA"/>
</dbReference>
<evidence type="ECO:0000256" key="2">
    <source>
        <dbReference type="SAM" id="Phobius"/>
    </source>
</evidence>
<keyword evidence="2" id="KW-1133">Transmembrane helix</keyword>